<evidence type="ECO:0000313" key="2">
    <source>
        <dbReference type="Proteomes" id="UP000299084"/>
    </source>
</evidence>
<organism evidence="1 2">
    <name type="scientific">Camelus dromedarius</name>
    <name type="common">Dromedary</name>
    <name type="synonym">Arabian camel</name>
    <dbReference type="NCBI Taxonomy" id="9838"/>
    <lineage>
        <taxon>Eukaryota</taxon>
        <taxon>Metazoa</taxon>
        <taxon>Chordata</taxon>
        <taxon>Craniata</taxon>
        <taxon>Vertebrata</taxon>
        <taxon>Euteleostomi</taxon>
        <taxon>Mammalia</taxon>
        <taxon>Eutheria</taxon>
        <taxon>Laurasiatheria</taxon>
        <taxon>Artiodactyla</taxon>
        <taxon>Tylopoda</taxon>
        <taxon>Camelidae</taxon>
        <taxon>Camelus</taxon>
    </lineage>
</organism>
<keyword evidence="2" id="KW-1185">Reference proteome</keyword>
<evidence type="ECO:0000313" key="1">
    <source>
        <dbReference type="EMBL" id="KAB1271971.1"/>
    </source>
</evidence>
<dbReference type="AlphaFoldDB" id="A0A5N4DLF5"/>
<proteinExistence type="predicted"/>
<reference evidence="1 2" key="1">
    <citation type="journal article" date="2019" name="Mol. Ecol. Resour.">
        <title>Improving Illumina assemblies with Hi-C and long reads: an example with the North African dromedary.</title>
        <authorList>
            <person name="Elbers J.P."/>
            <person name="Rogers M.F."/>
            <person name="Perelman P.L."/>
            <person name="Proskuryakova A.A."/>
            <person name="Serdyukova N.A."/>
            <person name="Johnson W.E."/>
            <person name="Horin P."/>
            <person name="Corander J."/>
            <person name="Murphy D."/>
            <person name="Burger P.A."/>
        </authorList>
    </citation>
    <scope>NUCLEOTIDE SEQUENCE [LARGE SCALE GENOMIC DNA]</scope>
    <source>
        <strain evidence="1">Drom800</strain>
        <tissue evidence="1">Blood</tissue>
    </source>
</reference>
<comment type="caution">
    <text evidence="1">The sequence shown here is derived from an EMBL/GenBank/DDBJ whole genome shotgun (WGS) entry which is preliminary data.</text>
</comment>
<gene>
    <name evidence="1" type="ORF">Cadr_000015517</name>
</gene>
<dbReference type="EMBL" id="JWIN03000010">
    <property type="protein sequence ID" value="KAB1271971.1"/>
    <property type="molecule type" value="Genomic_DNA"/>
</dbReference>
<dbReference type="Proteomes" id="UP000299084">
    <property type="component" value="Unassembled WGS sequence"/>
</dbReference>
<sequence>MFTGAGGHTACRVHLGVFHAQPGAASQRGCGYVWGAGDGEAGPSAFAPGHPLPPAAAALPGMPSADIRRCPCKSGIAANVSVCRRAVH</sequence>
<name>A0A5N4DLF5_CAMDR</name>
<protein>
    <submittedName>
        <fullName evidence="1">Uncharacterized protein</fullName>
    </submittedName>
</protein>
<accession>A0A5N4DLF5</accession>